<proteinExistence type="predicted"/>
<sequence length="526" mass="59193">MVDQQAALLEVRRKLKEDFPYYARNALKIRTKDAKIVPFELNAAQRILQKAIDDSMAETGRVRIIILKGRQQGLSTYVGGYLYSRVSQSTAKKAIVVTHKSDSTTALFNMTKRYHENVPEILKPSTSYSSRKELVFDLLDSSYIVATAGGEAIARGETITHAHLSELAFWKEGFARENLNGLLQSIPDADDTAVFIESTANGVTGPFYEMWQGAVAGENGYKAVFIPWFLQTEYRTPVPEGFEKTPQEQEIALKYGLDDEQVYWRRLKVNQNGLDMFKQEYPCEPEEAFLTTGRPVFDPEQLTKRAAELKGPISRLALELTSWNEHPLGELLLYRQIDPGETYFIGADVAMGVRGGDYSVAQVLDSEKRQVAVWRGHVHPDYYAEVLFRLGTLFNNAKIAVEANNHGLLTVNLLFKTWHYPNVYMNVVEDKITDVDTPNLGFITNAKTKPLIIDDLRAALRLGELELNDKTTISELLTFVVKESGKLEAEGDCHDDCVMSLAICNHIHDGVWKPIPVTASHYVHAI</sequence>
<name>A0ABU0VYA3_9RHOB</name>
<reference evidence="1 2" key="1">
    <citation type="submission" date="2023-08" db="EMBL/GenBank/DDBJ databases">
        <title>Characterization of two Paracoccaceae strains isolated from Phycosphere and proposal of Xinfangfangia lacusdiani sp. nov.</title>
        <authorList>
            <person name="Deng Y."/>
            <person name="Zhang Y.Q."/>
        </authorList>
    </citation>
    <scope>NUCLEOTIDE SEQUENCE [LARGE SCALE GENOMIC DNA]</scope>
    <source>
        <strain evidence="1 2">CPCC 101601</strain>
    </source>
</reference>
<evidence type="ECO:0008006" key="3">
    <source>
        <dbReference type="Google" id="ProtNLM"/>
    </source>
</evidence>
<dbReference type="Gene3D" id="3.40.50.300">
    <property type="entry name" value="P-loop containing nucleotide triphosphate hydrolases"/>
    <property type="match status" value="1"/>
</dbReference>
<keyword evidence="2" id="KW-1185">Reference proteome</keyword>
<dbReference type="Gene3D" id="3.30.420.240">
    <property type="match status" value="1"/>
</dbReference>
<dbReference type="Proteomes" id="UP001239680">
    <property type="component" value="Unassembled WGS sequence"/>
</dbReference>
<dbReference type="InterPro" id="IPR027417">
    <property type="entry name" value="P-loop_NTPase"/>
</dbReference>
<accession>A0ABU0VYA3</accession>
<comment type="caution">
    <text evidence="1">The sequence shown here is derived from an EMBL/GenBank/DDBJ whole genome shotgun (WGS) entry which is preliminary data.</text>
</comment>
<organism evidence="1 2">
    <name type="scientific">Pseudogemmobacter lacusdianii</name>
    <dbReference type="NCBI Taxonomy" id="3069608"/>
    <lineage>
        <taxon>Bacteria</taxon>
        <taxon>Pseudomonadati</taxon>
        <taxon>Pseudomonadota</taxon>
        <taxon>Alphaproteobacteria</taxon>
        <taxon>Rhodobacterales</taxon>
        <taxon>Paracoccaceae</taxon>
        <taxon>Pseudogemmobacter</taxon>
    </lineage>
</organism>
<dbReference type="RefSeq" id="WP_306680454.1">
    <property type="nucleotide sequence ID" value="NZ_JAVDBT010000008.1"/>
</dbReference>
<evidence type="ECO:0000313" key="1">
    <source>
        <dbReference type="EMBL" id="MDQ2066744.1"/>
    </source>
</evidence>
<evidence type="ECO:0000313" key="2">
    <source>
        <dbReference type="Proteomes" id="UP001239680"/>
    </source>
</evidence>
<dbReference type="EMBL" id="JAVDBT010000008">
    <property type="protein sequence ID" value="MDQ2066744.1"/>
    <property type="molecule type" value="Genomic_DNA"/>
</dbReference>
<protein>
    <recommendedName>
        <fullName evidence="3">Terminase</fullName>
    </recommendedName>
</protein>
<gene>
    <name evidence="1" type="ORF">Q9295_10175</name>
</gene>